<reference evidence="2" key="1">
    <citation type="submission" date="2014-05" db="EMBL/GenBank/DDBJ databases">
        <title>The transcriptome of the halophilic microalga Tetraselmis sp. GSL018 isolated from the Great Salt Lake, Utah.</title>
        <authorList>
            <person name="Jinkerson R.E."/>
            <person name="D'Adamo S."/>
            <person name="Posewitz M.C."/>
        </authorList>
    </citation>
    <scope>NUCLEOTIDE SEQUENCE</scope>
    <source>
        <strain evidence="2">GSL018</strain>
    </source>
</reference>
<name>A0A061R9N4_9CHLO</name>
<feature type="region of interest" description="Disordered" evidence="1">
    <location>
        <begin position="98"/>
        <end position="128"/>
    </location>
</feature>
<sequence length="128" mass="13300">MDSDFVSAEIDRGDSEDVVVGAQQYSFFGDLDASDALELGGGLEDGIDVPPEEELPLGLDGEPLEVEDNGLEEDLSVPDMVESLKLAETSLCSSDEAVRKLRAEGGDGPLGGARPFSSGPAPGPPPRL</sequence>
<organism evidence="2">
    <name type="scientific">Tetraselmis sp. GSL018</name>
    <dbReference type="NCBI Taxonomy" id="582737"/>
    <lineage>
        <taxon>Eukaryota</taxon>
        <taxon>Viridiplantae</taxon>
        <taxon>Chlorophyta</taxon>
        <taxon>core chlorophytes</taxon>
        <taxon>Chlorodendrophyceae</taxon>
        <taxon>Chlorodendrales</taxon>
        <taxon>Chlorodendraceae</taxon>
        <taxon>Tetraselmis</taxon>
    </lineage>
</organism>
<gene>
    <name evidence="2" type="ORF">TSPGSL018_8154</name>
</gene>
<protein>
    <submittedName>
        <fullName evidence="2">Uncharacterized protein</fullName>
    </submittedName>
</protein>
<dbReference type="AlphaFoldDB" id="A0A061R9N4"/>
<feature type="non-terminal residue" evidence="2">
    <location>
        <position position="128"/>
    </location>
</feature>
<proteinExistence type="predicted"/>
<dbReference type="EMBL" id="GBEZ01017681">
    <property type="protein sequence ID" value="JAC68678.1"/>
    <property type="molecule type" value="Transcribed_RNA"/>
</dbReference>
<accession>A0A061R9N4</accession>
<evidence type="ECO:0000313" key="2">
    <source>
        <dbReference type="EMBL" id="JAC68678.1"/>
    </source>
</evidence>
<evidence type="ECO:0000256" key="1">
    <source>
        <dbReference type="SAM" id="MobiDB-lite"/>
    </source>
</evidence>